<evidence type="ECO:0000256" key="5">
    <source>
        <dbReference type="ARBA" id="ARBA00023136"/>
    </source>
</evidence>
<feature type="transmembrane region" description="Helical" evidence="6">
    <location>
        <begin position="337"/>
        <end position="357"/>
    </location>
</feature>
<evidence type="ECO:0000256" key="4">
    <source>
        <dbReference type="ARBA" id="ARBA00022989"/>
    </source>
</evidence>
<dbReference type="PANTHER" id="PTHR11360">
    <property type="entry name" value="MONOCARBOXYLATE TRANSPORTER"/>
    <property type="match status" value="1"/>
</dbReference>
<dbReference type="RefSeq" id="WP_277272475.1">
    <property type="nucleotide sequence ID" value="NZ_DYXE01000088.1"/>
</dbReference>
<dbReference type="GO" id="GO:0022857">
    <property type="term" value="F:transmembrane transporter activity"/>
    <property type="evidence" value="ECO:0007669"/>
    <property type="project" value="InterPro"/>
</dbReference>
<feature type="transmembrane region" description="Helical" evidence="6">
    <location>
        <begin position="279"/>
        <end position="297"/>
    </location>
</feature>
<dbReference type="InterPro" id="IPR020846">
    <property type="entry name" value="MFS_dom"/>
</dbReference>
<dbReference type="InterPro" id="IPR011701">
    <property type="entry name" value="MFS"/>
</dbReference>
<feature type="transmembrane region" description="Helical" evidence="6">
    <location>
        <begin position="215"/>
        <end position="236"/>
    </location>
</feature>
<dbReference type="EMBL" id="DYXE01000088">
    <property type="protein sequence ID" value="HJH50788.1"/>
    <property type="molecule type" value="Genomic_DNA"/>
</dbReference>
<proteinExistence type="predicted"/>
<dbReference type="PANTHER" id="PTHR11360:SF304">
    <property type="entry name" value="MFS DOMAIN-CONTAINING PROTEIN"/>
    <property type="match status" value="1"/>
</dbReference>
<evidence type="ECO:0000256" key="3">
    <source>
        <dbReference type="ARBA" id="ARBA00022692"/>
    </source>
</evidence>
<reference evidence="8" key="2">
    <citation type="submission" date="2021-09" db="EMBL/GenBank/DDBJ databases">
        <authorList>
            <person name="Gilroy R."/>
        </authorList>
    </citation>
    <scope>NUCLEOTIDE SEQUENCE</scope>
    <source>
        <strain evidence="8">USAMLcec4-12693</strain>
    </source>
</reference>
<evidence type="ECO:0000259" key="7">
    <source>
        <dbReference type="PROSITE" id="PS50850"/>
    </source>
</evidence>
<evidence type="ECO:0000256" key="2">
    <source>
        <dbReference type="ARBA" id="ARBA00022448"/>
    </source>
</evidence>
<dbReference type="PROSITE" id="PS50850">
    <property type="entry name" value="MFS"/>
    <property type="match status" value="1"/>
</dbReference>
<dbReference type="Proteomes" id="UP000813420">
    <property type="component" value="Unassembled WGS sequence"/>
</dbReference>
<gene>
    <name evidence="8" type="ORF">K8V39_11050</name>
</gene>
<sequence>MAAAVNFVHGNPYIWTVFQPYMKKEFDVSTAVSSLPFTLIIAVFAFGNMIGGWLQHKIGAKKTILAGSAFMCVGFLMAALAPIDAPWVVSLGYGIIGGLGSGCAFSMLVAVPQGWFPDKRGLVTGITIGVIGISGVIMNPLCDWILAKRGFHFAMLAVTVIYALLCLGAFFLEEAPEEIQERKSGANEHLENGEQMQRASQRQYTAREMMRTRTYYWLSLAMALAVPAYVLVNPLMKSLGMERGLTGAQALAGVTIASVANIIGRVVAPALSDKIGRKAVVYLLFLMAMLSSLGLIVAEGAVFVVLCAFICMVYGGVVSVFPVLVSDYFGMKHQGANFGAVMIGYGIASVLCPVLLAAAGQETSLLIAGICCVGGLVATKKI</sequence>
<keyword evidence="5 6" id="KW-0472">Membrane</keyword>
<evidence type="ECO:0000313" key="8">
    <source>
        <dbReference type="EMBL" id="HJH50788.1"/>
    </source>
</evidence>
<comment type="caution">
    <text evidence="8">The sequence shown here is derived from an EMBL/GenBank/DDBJ whole genome shotgun (WGS) entry which is preliminary data.</text>
</comment>
<feature type="transmembrane region" description="Helical" evidence="6">
    <location>
        <begin position="248"/>
        <end position="267"/>
    </location>
</feature>
<feature type="transmembrane region" description="Helical" evidence="6">
    <location>
        <begin position="303"/>
        <end position="325"/>
    </location>
</feature>
<evidence type="ECO:0000256" key="1">
    <source>
        <dbReference type="ARBA" id="ARBA00004651"/>
    </source>
</evidence>
<evidence type="ECO:0000256" key="6">
    <source>
        <dbReference type="SAM" id="Phobius"/>
    </source>
</evidence>
<reference evidence="8" key="1">
    <citation type="journal article" date="2021" name="PeerJ">
        <title>Extensive microbial diversity within the chicken gut microbiome revealed by metagenomics and culture.</title>
        <authorList>
            <person name="Gilroy R."/>
            <person name="Ravi A."/>
            <person name="Getino M."/>
            <person name="Pursley I."/>
            <person name="Horton D.L."/>
            <person name="Alikhan N.F."/>
            <person name="Baker D."/>
            <person name="Gharbi K."/>
            <person name="Hall N."/>
            <person name="Watson M."/>
            <person name="Adriaenssens E.M."/>
            <person name="Foster-Nyarko E."/>
            <person name="Jarju S."/>
            <person name="Secka A."/>
            <person name="Antonio M."/>
            <person name="Oren A."/>
            <person name="Chaudhuri R.R."/>
            <person name="La Ragione R."/>
            <person name="Hildebrand F."/>
            <person name="Pallen M.J."/>
        </authorList>
    </citation>
    <scope>NUCLEOTIDE SEQUENCE</scope>
    <source>
        <strain evidence="8">USAMLcec4-12693</strain>
    </source>
</reference>
<dbReference type="Pfam" id="PF07690">
    <property type="entry name" value="MFS_1"/>
    <property type="match status" value="1"/>
</dbReference>
<feature type="transmembrane region" description="Helical" evidence="6">
    <location>
        <begin position="153"/>
        <end position="172"/>
    </location>
</feature>
<keyword evidence="2" id="KW-0813">Transport</keyword>
<feature type="transmembrane region" description="Helical" evidence="6">
    <location>
        <begin position="122"/>
        <end position="141"/>
    </location>
</feature>
<feature type="transmembrane region" description="Helical" evidence="6">
    <location>
        <begin position="63"/>
        <end position="81"/>
    </location>
</feature>
<name>A0A9D2VZM0_9FIRM</name>
<dbReference type="AlphaFoldDB" id="A0A9D2VZM0"/>
<evidence type="ECO:0000313" key="9">
    <source>
        <dbReference type="Proteomes" id="UP000813420"/>
    </source>
</evidence>
<feature type="transmembrane region" description="Helical" evidence="6">
    <location>
        <begin position="87"/>
        <end position="110"/>
    </location>
</feature>
<keyword evidence="4 6" id="KW-1133">Transmembrane helix</keyword>
<feature type="transmembrane region" description="Helical" evidence="6">
    <location>
        <begin position="31"/>
        <end position="51"/>
    </location>
</feature>
<comment type="subcellular location">
    <subcellularLocation>
        <location evidence="1">Cell membrane</location>
        <topology evidence="1">Multi-pass membrane protein</topology>
    </subcellularLocation>
</comment>
<organism evidence="8 9">
    <name type="scientific">Merdimonas faecis</name>
    <dbReference type="NCBI Taxonomy" id="1653435"/>
    <lineage>
        <taxon>Bacteria</taxon>
        <taxon>Bacillati</taxon>
        <taxon>Bacillota</taxon>
        <taxon>Clostridia</taxon>
        <taxon>Lachnospirales</taxon>
        <taxon>Lachnospiraceae</taxon>
        <taxon>Merdimonas</taxon>
    </lineage>
</organism>
<dbReference type="SUPFAM" id="SSF103473">
    <property type="entry name" value="MFS general substrate transporter"/>
    <property type="match status" value="1"/>
</dbReference>
<keyword evidence="3 6" id="KW-0812">Transmembrane</keyword>
<protein>
    <submittedName>
        <fullName evidence="8">MFS transporter</fullName>
    </submittedName>
</protein>
<dbReference type="InterPro" id="IPR050327">
    <property type="entry name" value="Proton-linked_MCT"/>
</dbReference>
<feature type="domain" description="Major facilitator superfamily (MFS) profile" evidence="7">
    <location>
        <begin position="1"/>
        <end position="382"/>
    </location>
</feature>
<accession>A0A9D2VZM0</accession>
<dbReference type="InterPro" id="IPR036259">
    <property type="entry name" value="MFS_trans_sf"/>
</dbReference>
<dbReference type="GO" id="GO:0005886">
    <property type="term" value="C:plasma membrane"/>
    <property type="evidence" value="ECO:0007669"/>
    <property type="project" value="UniProtKB-SubCell"/>
</dbReference>
<dbReference type="Gene3D" id="1.20.1250.20">
    <property type="entry name" value="MFS general substrate transporter like domains"/>
    <property type="match status" value="2"/>
</dbReference>